<evidence type="ECO:0000259" key="2">
    <source>
        <dbReference type="Pfam" id="PF13649"/>
    </source>
</evidence>
<protein>
    <recommendedName>
        <fullName evidence="2">Methyltransferase domain-containing protein</fullName>
    </recommendedName>
</protein>
<dbReference type="Pfam" id="PF13649">
    <property type="entry name" value="Methyltransf_25"/>
    <property type="match status" value="1"/>
</dbReference>
<dbReference type="EMBL" id="BOMN01000088">
    <property type="protein sequence ID" value="GIE23224.1"/>
    <property type="molecule type" value="Genomic_DNA"/>
</dbReference>
<feature type="domain" description="Methyltransferase" evidence="2">
    <location>
        <begin position="66"/>
        <end position="155"/>
    </location>
</feature>
<evidence type="ECO:0000313" key="4">
    <source>
        <dbReference type="Proteomes" id="UP000603200"/>
    </source>
</evidence>
<proteinExistence type="predicted"/>
<organism evidence="3 4">
    <name type="scientific">Winogradskya humida</name>
    <dbReference type="NCBI Taxonomy" id="113566"/>
    <lineage>
        <taxon>Bacteria</taxon>
        <taxon>Bacillati</taxon>
        <taxon>Actinomycetota</taxon>
        <taxon>Actinomycetes</taxon>
        <taxon>Micromonosporales</taxon>
        <taxon>Micromonosporaceae</taxon>
        <taxon>Winogradskya</taxon>
    </lineage>
</organism>
<dbReference type="RefSeq" id="WP_203840282.1">
    <property type="nucleotide sequence ID" value="NZ_BAAATV010000009.1"/>
</dbReference>
<accession>A0ABQ3ZXB3</accession>
<dbReference type="Gene3D" id="3.40.50.150">
    <property type="entry name" value="Vaccinia Virus protein VP39"/>
    <property type="match status" value="1"/>
</dbReference>
<dbReference type="PANTHER" id="PTHR43861">
    <property type="entry name" value="TRANS-ACONITATE 2-METHYLTRANSFERASE-RELATED"/>
    <property type="match status" value="1"/>
</dbReference>
<dbReference type="CDD" id="cd02440">
    <property type="entry name" value="AdoMet_MTases"/>
    <property type="match status" value="1"/>
</dbReference>
<keyword evidence="4" id="KW-1185">Reference proteome</keyword>
<dbReference type="Proteomes" id="UP000603200">
    <property type="component" value="Unassembled WGS sequence"/>
</dbReference>
<dbReference type="SUPFAM" id="SSF53335">
    <property type="entry name" value="S-adenosyl-L-methionine-dependent methyltransferases"/>
    <property type="match status" value="1"/>
</dbReference>
<reference evidence="3 4" key="1">
    <citation type="submission" date="2021-01" db="EMBL/GenBank/DDBJ databases">
        <title>Whole genome shotgun sequence of Actinoplanes humidus NBRC 14915.</title>
        <authorList>
            <person name="Komaki H."/>
            <person name="Tamura T."/>
        </authorList>
    </citation>
    <scope>NUCLEOTIDE SEQUENCE [LARGE SCALE GENOMIC DNA]</scope>
    <source>
        <strain evidence="3 4">NBRC 14915</strain>
    </source>
</reference>
<keyword evidence="1" id="KW-0808">Transferase</keyword>
<dbReference type="InterPro" id="IPR029063">
    <property type="entry name" value="SAM-dependent_MTases_sf"/>
</dbReference>
<evidence type="ECO:0000313" key="3">
    <source>
        <dbReference type="EMBL" id="GIE23224.1"/>
    </source>
</evidence>
<sequence length="223" mass="24102">MGRDESLSTLTEIDVLRDFYCAGERSLFDVWEHGGARGDSITPSVASPAYRGWMRDKVLAANGTRVLSLGCGNAAVERELADAGVRVLAVDALQEAVDVARAKGVDAVRADITRWQPDELWPVVYSDGLFGHLYAAEGELTGIFERIRSWLAPGGTLIVSNDAPRDGEPVQEAPGVPGFRWLSGAYLAEQARAAGFRETVVESYGYERPLSGPRLRAVLTAHA</sequence>
<gene>
    <name evidence="3" type="ORF">Ahu01nite_063260</name>
</gene>
<evidence type="ECO:0000256" key="1">
    <source>
        <dbReference type="ARBA" id="ARBA00022679"/>
    </source>
</evidence>
<name>A0ABQ3ZXB3_9ACTN</name>
<comment type="caution">
    <text evidence="3">The sequence shown here is derived from an EMBL/GenBank/DDBJ whole genome shotgun (WGS) entry which is preliminary data.</text>
</comment>
<dbReference type="InterPro" id="IPR041698">
    <property type="entry name" value="Methyltransf_25"/>
</dbReference>